<keyword evidence="9" id="KW-1185">Reference proteome</keyword>
<keyword evidence="2 7" id="KW-0547">Nucleotide-binding</keyword>
<dbReference type="InterPro" id="IPR027417">
    <property type="entry name" value="P-loop_NTPase"/>
</dbReference>
<dbReference type="GO" id="GO:0051539">
    <property type="term" value="F:4 iron, 4 sulfur cluster binding"/>
    <property type="evidence" value="ECO:0007669"/>
    <property type="project" value="TreeGrafter"/>
</dbReference>
<dbReference type="GO" id="GO:0016887">
    <property type="term" value="F:ATP hydrolysis activity"/>
    <property type="evidence" value="ECO:0007669"/>
    <property type="project" value="UniProtKB-UniRule"/>
</dbReference>
<evidence type="ECO:0000313" key="9">
    <source>
        <dbReference type="Proteomes" id="UP000321272"/>
    </source>
</evidence>
<evidence type="ECO:0000256" key="1">
    <source>
        <dbReference type="ARBA" id="ARBA00022723"/>
    </source>
</evidence>
<dbReference type="SUPFAM" id="SSF52540">
    <property type="entry name" value="P-loop containing nucleoside triphosphate hydrolases"/>
    <property type="match status" value="1"/>
</dbReference>
<comment type="subunit">
    <text evidence="7">Homodimer.</text>
</comment>
<dbReference type="FunFam" id="3.40.50.300:FF:000418">
    <property type="entry name" value="Iron-sulfur cluster carrier protein"/>
    <property type="match status" value="1"/>
</dbReference>
<keyword evidence="1 7" id="KW-0479">Metal-binding</keyword>
<protein>
    <recommendedName>
        <fullName evidence="7">Iron-sulfur cluster carrier protein</fullName>
    </recommendedName>
</protein>
<sequence length="266" mass="28244">MIEGVKHIVAVASGKGGVGKSTVTVNLALATAAQGYRVGLLDADIYGPSQAQMLGIGEGVRPQQAGENRFKPLEAHGIQAMSMAFLVDTTEPMVWRGPMVAGAFQQLLTQTAWQDVDYLFIDMPPGTGDIQLTLSQKAPVSGAVIVTTPQDIALLDARKGIEMFRKVNVPVLGIVENMSLHVCSNCGHQEPIFGEGGGERIAAQYDTQLLGQLPLSMAVRQQADGGRPTVIAEPNSPVAETFRHIAQAVVTGVESQQEEGPQISFE</sequence>
<dbReference type="GO" id="GO:0005829">
    <property type="term" value="C:cytosol"/>
    <property type="evidence" value="ECO:0007669"/>
    <property type="project" value="TreeGrafter"/>
</dbReference>
<dbReference type="InterPro" id="IPR033756">
    <property type="entry name" value="YlxH/NBP35"/>
</dbReference>
<dbReference type="EMBL" id="CP042382">
    <property type="protein sequence ID" value="QEA39803.1"/>
    <property type="molecule type" value="Genomic_DNA"/>
</dbReference>
<keyword evidence="4 7" id="KW-0408">Iron</keyword>
<evidence type="ECO:0000256" key="6">
    <source>
        <dbReference type="ARBA" id="ARBA00024036"/>
    </source>
</evidence>
<keyword evidence="5 7" id="KW-0411">Iron-sulfur</keyword>
<dbReference type="AlphaFoldDB" id="A0A5B8SYA1"/>
<feature type="binding site" evidence="7">
    <location>
        <begin position="14"/>
        <end position="21"/>
    </location>
    <ligand>
        <name>ATP</name>
        <dbReference type="ChEBI" id="CHEBI:30616"/>
    </ligand>
</feature>
<proteinExistence type="inferred from homology"/>
<comment type="similarity">
    <text evidence="6 7">Belongs to the Mrp/NBP35 ATP-binding proteins family.</text>
</comment>
<dbReference type="Proteomes" id="UP000321272">
    <property type="component" value="Chromosome"/>
</dbReference>
<evidence type="ECO:0000313" key="8">
    <source>
        <dbReference type="EMBL" id="QEA39803.1"/>
    </source>
</evidence>
<dbReference type="OrthoDB" id="9809679at2"/>
<organism evidence="8 9">
    <name type="scientific">Pistricoccus aurantiacus</name>
    <dbReference type="NCBI Taxonomy" id="1883414"/>
    <lineage>
        <taxon>Bacteria</taxon>
        <taxon>Pseudomonadati</taxon>
        <taxon>Pseudomonadota</taxon>
        <taxon>Gammaproteobacteria</taxon>
        <taxon>Oceanospirillales</taxon>
        <taxon>Halomonadaceae</taxon>
        <taxon>Pistricoccus</taxon>
    </lineage>
</organism>
<dbReference type="CDD" id="cd02037">
    <property type="entry name" value="Mrp_NBP35"/>
    <property type="match status" value="1"/>
</dbReference>
<dbReference type="Gene3D" id="3.40.50.300">
    <property type="entry name" value="P-loop containing nucleotide triphosphate hydrolases"/>
    <property type="match status" value="1"/>
</dbReference>
<name>A0A5B8SYA1_9GAMM</name>
<keyword evidence="7" id="KW-0378">Hydrolase</keyword>
<dbReference type="NCBIfam" id="NF008669">
    <property type="entry name" value="PRK11670.1"/>
    <property type="match status" value="1"/>
</dbReference>
<dbReference type="GO" id="GO:0016226">
    <property type="term" value="P:iron-sulfur cluster assembly"/>
    <property type="evidence" value="ECO:0007669"/>
    <property type="project" value="InterPro"/>
</dbReference>
<gene>
    <name evidence="8" type="primary">apbC</name>
    <name evidence="8" type="ORF">FGL86_12460</name>
</gene>
<dbReference type="InterPro" id="IPR019591">
    <property type="entry name" value="Mrp/NBP35_ATP-bd"/>
</dbReference>
<keyword evidence="3 7" id="KW-0067">ATP-binding</keyword>
<evidence type="ECO:0000256" key="4">
    <source>
        <dbReference type="ARBA" id="ARBA00023004"/>
    </source>
</evidence>
<reference evidence="8 9" key="1">
    <citation type="submission" date="2019-06" db="EMBL/GenBank/DDBJ databases">
        <title>Genome analyses of bacteria isolated from kimchi.</title>
        <authorList>
            <person name="Lee S."/>
            <person name="Ahn S."/>
            <person name="Roh S."/>
        </authorList>
    </citation>
    <scope>NUCLEOTIDE SEQUENCE [LARGE SCALE GENOMIC DNA]</scope>
    <source>
        <strain evidence="8 9">CBA4606</strain>
    </source>
</reference>
<dbReference type="PANTHER" id="PTHR42961">
    <property type="entry name" value="IRON-SULFUR PROTEIN NUBPL"/>
    <property type="match status" value="1"/>
</dbReference>
<evidence type="ECO:0000256" key="3">
    <source>
        <dbReference type="ARBA" id="ARBA00022840"/>
    </source>
</evidence>
<dbReference type="GO" id="GO:0140663">
    <property type="term" value="F:ATP-dependent FeS chaperone activity"/>
    <property type="evidence" value="ECO:0007669"/>
    <property type="project" value="InterPro"/>
</dbReference>
<evidence type="ECO:0000256" key="5">
    <source>
        <dbReference type="ARBA" id="ARBA00023014"/>
    </source>
</evidence>
<evidence type="ECO:0000256" key="2">
    <source>
        <dbReference type="ARBA" id="ARBA00022741"/>
    </source>
</evidence>
<comment type="function">
    <text evidence="7">Binds and transfers iron-sulfur (Fe-S) clusters to target apoproteins. Can hydrolyze ATP.</text>
</comment>
<dbReference type="InterPro" id="IPR044304">
    <property type="entry name" value="NUBPL-like"/>
</dbReference>
<dbReference type="HAMAP" id="MF_02040">
    <property type="entry name" value="Mrp_NBP35"/>
    <property type="match status" value="1"/>
</dbReference>
<dbReference type="PANTHER" id="PTHR42961:SF2">
    <property type="entry name" value="IRON-SULFUR PROTEIN NUBPL"/>
    <property type="match status" value="1"/>
</dbReference>
<dbReference type="KEGG" id="paur:FGL86_12460"/>
<dbReference type="GO" id="GO:0046872">
    <property type="term" value="F:metal ion binding"/>
    <property type="evidence" value="ECO:0007669"/>
    <property type="project" value="UniProtKB-KW"/>
</dbReference>
<accession>A0A5B8SYA1</accession>
<dbReference type="GO" id="GO:0005524">
    <property type="term" value="F:ATP binding"/>
    <property type="evidence" value="ECO:0007669"/>
    <property type="project" value="UniProtKB-UniRule"/>
</dbReference>
<dbReference type="Pfam" id="PF10609">
    <property type="entry name" value="ParA"/>
    <property type="match status" value="1"/>
</dbReference>
<evidence type="ECO:0000256" key="7">
    <source>
        <dbReference type="HAMAP-Rule" id="MF_02040"/>
    </source>
</evidence>